<evidence type="ECO:0000313" key="7">
    <source>
        <dbReference type="EMBL" id="MZJ38759.1"/>
    </source>
</evidence>
<evidence type="ECO:0000313" key="8">
    <source>
        <dbReference type="Proteomes" id="UP000469380"/>
    </source>
</evidence>
<keyword evidence="3 6" id="KW-0812">Transmembrane</keyword>
<dbReference type="AlphaFoldDB" id="A0A6N9JH61"/>
<dbReference type="PANTHER" id="PTHR38601:SF1">
    <property type="entry name" value="HYDROGENASE-4 COMPONENT E"/>
    <property type="match status" value="1"/>
</dbReference>
<evidence type="ECO:0000256" key="5">
    <source>
        <dbReference type="ARBA" id="ARBA00023136"/>
    </source>
</evidence>
<dbReference type="GO" id="GO:0005886">
    <property type="term" value="C:plasma membrane"/>
    <property type="evidence" value="ECO:0007669"/>
    <property type="project" value="UniProtKB-SubCell"/>
</dbReference>
<reference evidence="7 8" key="1">
    <citation type="journal article" date="2019" name="Nat. Med.">
        <title>A library of human gut bacterial isolates paired with longitudinal multiomics data enables mechanistic microbiome research.</title>
        <authorList>
            <person name="Poyet M."/>
            <person name="Groussin M."/>
            <person name="Gibbons S.M."/>
            <person name="Avila-Pacheco J."/>
            <person name="Jiang X."/>
            <person name="Kearney S.M."/>
            <person name="Perrotta A.R."/>
            <person name="Berdy B."/>
            <person name="Zhao S."/>
            <person name="Lieberman T.D."/>
            <person name="Swanson P.K."/>
            <person name="Smith M."/>
            <person name="Roesemann S."/>
            <person name="Alexander J.E."/>
            <person name="Rich S.A."/>
            <person name="Livny J."/>
            <person name="Vlamakis H."/>
            <person name="Clish C."/>
            <person name="Bullock K."/>
            <person name="Deik A."/>
            <person name="Scott J."/>
            <person name="Pierce K.A."/>
            <person name="Xavier R.J."/>
            <person name="Alm E.J."/>
        </authorList>
    </citation>
    <scope>NUCLEOTIDE SEQUENCE [LARGE SCALE GENOMIC DNA]</scope>
    <source>
        <strain evidence="7 8">BIOML-A20</strain>
    </source>
</reference>
<dbReference type="Gene3D" id="1.10.287.3510">
    <property type="match status" value="1"/>
</dbReference>
<evidence type="ECO:0000256" key="3">
    <source>
        <dbReference type="ARBA" id="ARBA00022692"/>
    </source>
</evidence>
<evidence type="ECO:0000256" key="4">
    <source>
        <dbReference type="ARBA" id="ARBA00022989"/>
    </source>
</evidence>
<protein>
    <submittedName>
        <fullName evidence="7">Hydrogenase 4 membrane subunit</fullName>
    </submittedName>
</protein>
<keyword evidence="5 6" id="KW-0472">Membrane</keyword>
<feature type="transmembrane region" description="Helical" evidence="6">
    <location>
        <begin position="180"/>
        <end position="201"/>
    </location>
</feature>
<dbReference type="NCBIfam" id="NF008556">
    <property type="entry name" value="PRK11492.1"/>
    <property type="match status" value="1"/>
</dbReference>
<name>A0A6N9JH61_9ACTN</name>
<keyword evidence="2" id="KW-1003">Cell membrane</keyword>
<proteinExistence type="predicted"/>
<feature type="transmembrane region" description="Helical" evidence="6">
    <location>
        <begin position="125"/>
        <end position="144"/>
    </location>
</feature>
<comment type="caution">
    <text evidence="7">The sequence shown here is derived from an EMBL/GenBank/DDBJ whole genome shotgun (WGS) entry which is preliminary data.</text>
</comment>
<dbReference type="EMBL" id="WWSR01000002">
    <property type="protein sequence ID" value="MZJ38759.1"/>
    <property type="molecule type" value="Genomic_DNA"/>
</dbReference>
<dbReference type="InterPro" id="IPR038730">
    <property type="entry name" value="HyfE-like"/>
</dbReference>
<dbReference type="Proteomes" id="UP000469380">
    <property type="component" value="Unassembled WGS sequence"/>
</dbReference>
<evidence type="ECO:0000256" key="6">
    <source>
        <dbReference type="SAM" id="Phobius"/>
    </source>
</evidence>
<dbReference type="RefSeq" id="WP_161159838.1">
    <property type="nucleotide sequence ID" value="NZ_WWSR01000002.1"/>
</dbReference>
<gene>
    <name evidence="7" type="primary">hyfE</name>
    <name evidence="7" type="ORF">GT464_02140</name>
</gene>
<sequence>MGYQLVNLLGGLLIVTSTMVVISKSIKVAIRWYAVQSLILVGLLATLGNVTGASELLMWAVSAFVTKVVLVPLILSYAYRKMGEPSDLGLSSGIKPAWTICLIAVEVAICFAVVTQIKLPTAEVATPALAISFAHFFVGLSCIITQRNIMKQIFGYCLMENGSHVTLALLAPTAPEIVETGIATDAIFAVIIMSVVVLKIWRTYQSLDSHDLSDLKG</sequence>
<dbReference type="InterPro" id="IPR039428">
    <property type="entry name" value="NUOK/Mnh_C1-like"/>
</dbReference>
<comment type="subcellular location">
    <subcellularLocation>
        <location evidence="1">Cell membrane</location>
        <topology evidence="1">Multi-pass membrane protein</topology>
    </subcellularLocation>
</comment>
<keyword evidence="4 6" id="KW-1133">Transmembrane helix</keyword>
<evidence type="ECO:0000256" key="1">
    <source>
        <dbReference type="ARBA" id="ARBA00004651"/>
    </source>
</evidence>
<dbReference type="Pfam" id="PF00420">
    <property type="entry name" value="Oxidored_q2"/>
    <property type="match status" value="1"/>
</dbReference>
<dbReference type="PANTHER" id="PTHR38601">
    <property type="entry name" value="HYDROGENASE-4 COMPONENT E"/>
    <property type="match status" value="1"/>
</dbReference>
<organism evidence="7 8">
    <name type="scientific">Collinsella aerofaciens</name>
    <dbReference type="NCBI Taxonomy" id="74426"/>
    <lineage>
        <taxon>Bacteria</taxon>
        <taxon>Bacillati</taxon>
        <taxon>Actinomycetota</taxon>
        <taxon>Coriobacteriia</taxon>
        <taxon>Coriobacteriales</taxon>
        <taxon>Coriobacteriaceae</taxon>
        <taxon>Collinsella</taxon>
    </lineage>
</organism>
<accession>A0A6N9JH61</accession>
<feature type="transmembrane region" description="Helical" evidence="6">
    <location>
        <begin position="6"/>
        <end position="23"/>
    </location>
</feature>
<feature type="transmembrane region" description="Helical" evidence="6">
    <location>
        <begin position="100"/>
        <end position="119"/>
    </location>
</feature>
<feature type="transmembrane region" description="Helical" evidence="6">
    <location>
        <begin position="56"/>
        <end position="79"/>
    </location>
</feature>
<feature type="transmembrane region" description="Helical" evidence="6">
    <location>
        <begin position="30"/>
        <end position="50"/>
    </location>
</feature>
<evidence type="ECO:0000256" key="2">
    <source>
        <dbReference type="ARBA" id="ARBA00022475"/>
    </source>
</evidence>